<protein>
    <recommendedName>
        <fullName evidence="3">Excreted virulence factor EspC, type VII ESX diderm</fullName>
    </recommendedName>
</protein>
<dbReference type="RefSeq" id="WP_203149857.1">
    <property type="nucleotide sequence ID" value="NZ_JAEVHL010000102.1"/>
</dbReference>
<sequence>MTFTVHPPALRVYADQLVEAGKAAEAAKVYVQTHGSFSLHERGLLGMAAPGHRNLVGALDELLSHLGKLTEASATALRQVADRYEHTDATIAADLDATYPVVPRPSPSRD</sequence>
<gene>
    <name evidence="1" type="ORF">JM949_19580</name>
</gene>
<dbReference type="Proteomes" id="UP000622245">
    <property type="component" value="Unassembled WGS sequence"/>
</dbReference>
<evidence type="ECO:0000313" key="2">
    <source>
        <dbReference type="Proteomes" id="UP000622245"/>
    </source>
</evidence>
<keyword evidence="2" id="KW-1185">Reference proteome</keyword>
<accession>A0ABS1YJ17</accession>
<comment type="caution">
    <text evidence="1">The sequence shown here is derived from an EMBL/GenBank/DDBJ whole genome shotgun (WGS) entry which is preliminary data.</text>
</comment>
<evidence type="ECO:0000313" key="1">
    <source>
        <dbReference type="EMBL" id="MBM0277429.1"/>
    </source>
</evidence>
<dbReference type="EMBL" id="JAEVHL010000102">
    <property type="protein sequence ID" value="MBM0277429.1"/>
    <property type="molecule type" value="Genomic_DNA"/>
</dbReference>
<organism evidence="1 2">
    <name type="scientific">Micromonospora tarensis</name>
    <dbReference type="NCBI Taxonomy" id="2806100"/>
    <lineage>
        <taxon>Bacteria</taxon>
        <taxon>Bacillati</taxon>
        <taxon>Actinomycetota</taxon>
        <taxon>Actinomycetes</taxon>
        <taxon>Micromonosporales</taxon>
        <taxon>Micromonosporaceae</taxon>
        <taxon>Micromonospora</taxon>
    </lineage>
</organism>
<proteinExistence type="predicted"/>
<name>A0ABS1YJ17_9ACTN</name>
<evidence type="ECO:0008006" key="3">
    <source>
        <dbReference type="Google" id="ProtNLM"/>
    </source>
</evidence>
<reference evidence="1 2" key="1">
    <citation type="submission" date="2021-01" db="EMBL/GenBank/DDBJ databases">
        <title>Draft genome sequence of Micromonospora sp. strain STR1s_6.</title>
        <authorList>
            <person name="Karlyshev A."/>
            <person name="Jawad R."/>
        </authorList>
    </citation>
    <scope>NUCLEOTIDE SEQUENCE [LARGE SCALE GENOMIC DNA]</scope>
    <source>
        <strain evidence="1 2">STR1S-6</strain>
    </source>
</reference>